<dbReference type="InterPro" id="IPR029063">
    <property type="entry name" value="SAM-dependent_MTases_sf"/>
</dbReference>
<dbReference type="PANTHER" id="PTHR33841">
    <property type="entry name" value="DNA METHYLTRANSFERASE YEEA-RELATED"/>
    <property type="match status" value="1"/>
</dbReference>
<dbReference type="Gene3D" id="3.40.50.150">
    <property type="entry name" value="Vaccinia Virus protein VP39"/>
    <property type="match status" value="1"/>
</dbReference>
<dbReference type="PROSITE" id="PS00092">
    <property type="entry name" value="N6_MTASE"/>
    <property type="match status" value="1"/>
</dbReference>
<dbReference type="AlphaFoldDB" id="A0A5E4XML4"/>
<dbReference type="EMBL" id="CABPSJ010000006">
    <property type="protein sequence ID" value="VVE37759.1"/>
    <property type="molecule type" value="Genomic_DNA"/>
</dbReference>
<gene>
    <name evidence="8" type="ORF">PCO31110_04028</name>
</gene>
<evidence type="ECO:0000313" key="9">
    <source>
        <dbReference type="Proteomes" id="UP000337189"/>
    </source>
</evidence>
<dbReference type="RefSeq" id="WP_370855843.1">
    <property type="nucleotide sequence ID" value="NZ_CABPSJ010000006.1"/>
</dbReference>
<dbReference type="InterPro" id="IPR011639">
    <property type="entry name" value="MethylTrfase_TaqI-like_dom"/>
</dbReference>
<reference evidence="8 9" key="1">
    <citation type="submission" date="2019-08" db="EMBL/GenBank/DDBJ databases">
        <authorList>
            <person name="Peeters C."/>
        </authorList>
    </citation>
    <scope>NUCLEOTIDE SEQUENCE [LARGE SCALE GENOMIC DNA]</scope>
    <source>
        <strain evidence="8 9">LMG 31110</strain>
    </source>
</reference>
<accession>A0A5E4XML4</accession>
<evidence type="ECO:0000256" key="4">
    <source>
        <dbReference type="ARBA" id="ARBA00022679"/>
    </source>
</evidence>
<evidence type="ECO:0000256" key="2">
    <source>
        <dbReference type="ARBA" id="ARBA00011900"/>
    </source>
</evidence>
<evidence type="ECO:0000256" key="1">
    <source>
        <dbReference type="ARBA" id="ARBA00006594"/>
    </source>
</evidence>
<dbReference type="GO" id="GO:0009007">
    <property type="term" value="F:site-specific DNA-methyltransferase (adenine-specific) activity"/>
    <property type="evidence" value="ECO:0007669"/>
    <property type="project" value="UniProtKB-EC"/>
</dbReference>
<feature type="domain" description="Type II methyltransferase M.TaqI-like" evidence="7">
    <location>
        <begin position="218"/>
        <end position="304"/>
    </location>
</feature>
<dbReference type="Proteomes" id="UP000337189">
    <property type="component" value="Unassembled WGS sequence"/>
</dbReference>
<keyword evidence="5" id="KW-0949">S-adenosyl-L-methionine</keyword>
<dbReference type="GO" id="GO:0006304">
    <property type="term" value="P:DNA modification"/>
    <property type="evidence" value="ECO:0007669"/>
    <property type="project" value="InterPro"/>
</dbReference>
<dbReference type="EC" id="2.1.1.72" evidence="2"/>
<evidence type="ECO:0000313" key="8">
    <source>
        <dbReference type="EMBL" id="VVE37759.1"/>
    </source>
</evidence>
<dbReference type="Pfam" id="PF07669">
    <property type="entry name" value="Eco57I"/>
    <property type="match status" value="1"/>
</dbReference>
<evidence type="ECO:0000256" key="5">
    <source>
        <dbReference type="ARBA" id="ARBA00022691"/>
    </source>
</evidence>
<comment type="similarity">
    <text evidence="1">Belongs to the N(4)/N(6)-methyltransferase family.</text>
</comment>
<name>A0A5E4XML4_9BURK</name>
<protein>
    <recommendedName>
        <fullName evidence="2">site-specific DNA-methyltransferase (adenine-specific)</fullName>
        <ecNumber evidence="2">2.1.1.72</ecNumber>
    </recommendedName>
</protein>
<dbReference type="PANTHER" id="PTHR33841:SF5">
    <property type="entry name" value="DNA METHYLASE (MODIFICATION METHYLASE) (METHYLTRANSFERASE)-RELATED"/>
    <property type="match status" value="1"/>
</dbReference>
<dbReference type="PRINTS" id="PR00507">
    <property type="entry name" value="N12N6MTFRASE"/>
</dbReference>
<comment type="catalytic activity">
    <reaction evidence="6">
        <text>a 2'-deoxyadenosine in DNA + S-adenosyl-L-methionine = an N(6)-methyl-2'-deoxyadenosine in DNA + S-adenosyl-L-homocysteine + H(+)</text>
        <dbReference type="Rhea" id="RHEA:15197"/>
        <dbReference type="Rhea" id="RHEA-COMP:12418"/>
        <dbReference type="Rhea" id="RHEA-COMP:12419"/>
        <dbReference type="ChEBI" id="CHEBI:15378"/>
        <dbReference type="ChEBI" id="CHEBI:57856"/>
        <dbReference type="ChEBI" id="CHEBI:59789"/>
        <dbReference type="ChEBI" id="CHEBI:90615"/>
        <dbReference type="ChEBI" id="CHEBI:90616"/>
        <dbReference type="EC" id="2.1.1.72"/>
    </reaction>
</comment>
<keyword evidence="4 8" id="KW-0808">Transferase</keyword>
<dbReference type="GO" id="GO:0032259">
    <property type="term" value="P:methylation"/>
    <property type="evidence" value="ECO:0007669"/>
    <property type="project" value="UniProtKB-KW"/>
</dbReference>
<organism evidence="8 9">
    <name type="scientific">Pandoraea communis</name>
    <dbReference type="NCBI Taxonomy" id="2508297"/>
    <lineage>
        <taxon>Bacteria</taxon>
        <taxon>Pseudomonadati</taxon>
        <taxon>Pseudomonadota</taxon>
        <taxon>Betaproteobacteria</taxon>
        <taxon>Burkholderiales</taxon>
        <taxon>Burkholderiaceae</taxon>
        <taxon>Pandoraea</taxon>
    </lineage>
</organism>
<proteinExistence type="inferred from homology"/>
<evidence type="ECO:0000259" key="7">
    <source>
        <dbReference type="Pfam" id="PF07669"/>
    </source>
</evidence>
<dbReference type="SUPFAM" id="SSF53335">
    <property type="entry name" value="S-adenosyl-L-methionine-dependent methyltransferases"/>
    <property type="match status" value="1"/>
</dbReference>
<dbReference type="InterPro" id="IPR002052">
    <property type="entry name" value="DNA_methylase_N6_adenine_CS"/>
</dbReference>
<evidence type="ECO:0000256" key="3">
    <source>
        <dbReference type="ARBA" id="ARBA00022603"/>
    </source>
</evidence>
<dbReference type="InterPro" id="IPR050953">
    <property type="entry name" value="N4_N6_ade-DNA_methylase"/>
</dbReference>
<keyword evidence="3 8" id="KW-0489">Methyltransferase</keyword>
<dbReference type="GO" id="GO:0003676">
    <property type="term" value="F:nucleic acid binding"/>
    <property type="evidence" value="ECO:0007669"/>
    <property type="project" value="InterPro"/>
</dbReference>
<sequence>MAPLSKLSIKRRIRRLGLAVKRSESDVPTLVGTVLNVWCKTAFPGLPKPSLPYSKGLAGEAELDAFVSALSQMTFLDAIYWLSSSYAMLVDEGHRKQHAMYFTPASITDGLLDDLTAQGVDFGSQYFLDPACGGAAFLAPIAQRMRAALRKRGYTSLRLLKHIEKHLYGAELDKTLCMLSKHFLCMALYEEIQETGYVPSFMVHSANSLTELTPVLGTVDVVVCNPPYRKMKAEELQPLRPAYADVIEAQPNLYALFITLCVRLLRIGGYAALVTPTSFLSGRYFGRLRKFLLRNTDVAHIGMVSDRQGVFIDVEQETALTVLRRRVEDDRTYLKANVSVVSVAGRYTNVGECVLPNAGAVWPIPRSVDDVVLLKKAALSRFRLSDYGYRVRIGAYVWNRDKRPKFESLNDARRAKAHTAMPLMWSRDIVRGGIVRLEDKPSYDGEHRFVDLGNKRHKSVVTSPCVVMQRVTSNDQPRRLVAAAVSPGVFEAHGGFIGENHIVIIEAVSEKPVLPPTKLAKLLSARAVDRYFRCISGATNVSAFELKQLALPDPQALIEAAACRRSMDETVNIAFGLVPRSDSTEQQIARMSQCLD</sequence>
<dbReference type="CDD" id="cd02440">
    <property type="entry name" value="AdoMet_MTases"/>
    <property type="match status" value="1"/>
</dbReference>
<evidence type="ECO:0000256" key="6">
    <source>
        <dbReference type="ARBA" id="ARBA00047942"/>
    </source>
</evidence>